<keyword evidence="9" id="KW-0931">ER-Golgi transport</keyword>
<feature type="compositionally biased region" description="Polar residues" evidence="14">
    <location>
        <begin position="1071"/>
        <end position="1093"/>
    </location>
</feature>
<dbReference type="GO" id="GO:0005198">
    <property type="term" value="F:structural molecule activity"/>
    <property type="evidence" value="ECO:0007669"/>
    <property type="project" value="TreeGrafter"/>
</dbReference>
<dbReference type="InterPro" id="IPR036322">
    <property type="entry name" value="WD40_repeat_dom_sf"/>
</dbReference>
<dbReference type="InterPro" id="IPR040251">
    <property type="entry name" value="SEC31-like"/>
</dbReference>
<dbReference type="PROSITE" id="PS50082">
    <property type="entry name" value="WD_REPEATS_2"/>
    <property type="match status" value="2"/>
</dbReference>
<dbReference type="GeneID" id="106660768"/>
<keyword evidence="10" id="KW-0653">Protein transport</keyword>
<evidence type="ECO:0000256" key="3">
    <source>
        <dbReference type="ARBA" id="ARBA00009358"/>
    </source>
</evidence>
<dbReference type="PANTHER" id="PTHR13923">
    <property type="entry name" value="SEC31-RELATED PROTEIN"/>
    <property type="match status" value="1"/>
</dbReference>
<dbReference type="GO" id="GO:0015031">
    <property type="term" value="P:protein transport"/>
    <property type="evidence" value="ECO:0007669"/>
    <property type="project" value="UniProtKB-KW"/>
</dbReference>
<dbReference type="EnsemblMetazoa" id="XM_014383669.2">
    <property type="protein sequence ID" value="XP_014239155.1"/>
    <property type="gene ID" value="LOC106660768"/>
</dbReference>
<feature type="repeat" description="WD" evidence="13">
    <location>
        <begin position="247"/>
        <end position="280"/>
    </location>
</feature>
<evidence type="ECO:0000256" key="4">
    <source>
        <dbReference type="ARBA" id="ARBA00022448"/>
    </source>
</evidence>
<evidence type="ECO:0000256" key="8">
    <source>
        <dbReference type="ARBA" id="ARBA00022824"/>
    </source>
</evidence>
<dbReference type="PROSITE" id="PS50294">
    <property type="entry name" value="WD_REPEATS_REGION"/>
    <property type="match status" value="1"/>
</dbReference>
<feature type="region of interest" description="Disordered" evidence="14">
    <location>
        <begin position="918"/>
        <end position="952"/>
    </location>
</feature>
<dbReference type="Gene3D" id="2.130.10.10">
    <property type="entry name" value="YVTN repeat-like/Quinoprotein amine dehydrogenase"/>
    <property type="match status" value="1"/>
</dbReference>
<dbReference type="GO" id="GO:0007029">
    <property type="term" value="P:endoplasmic reticulum organization"/>
    <property type="evidence" value="ECO:0007669"/>
    <property type="project" value="TreeGrafter"/>
</dbReference>
<feature type="region of interest" description="Disordered" evidence="14">
    <location>
        <begin position="1047"/>
        <end position="1120"/>
    </location>
</feature>
<accession>A0A8I6TCH9</accession>
<dbReference type="CTD" id="35877"/>
<dbReference type="GO" id="GO:0030127">
    <property type="term" value="C:COPII vesicle coat"/>
    <property type="evidence" value="ECO:0007669"/>
    <property type="project" value="TreeGrafter"/>
</dbReference>
<evidence type="ECO:0000256" key="7">
    <source>
        <dbReference type="ARBA" id="ARBA00022737"/>
    </source>
</evidence>
<dbReference type="PROSITE" id="PS00678">
    <property type="entry name" value="WD_REPEATS_1"/>
    <property type="match status" value="1"/>
</dbReference>
<proteinExistence type="inferred from homology"/>
<dbReference type="KEGG" id="clec:106660768"/>
<dbReference type="OrthoDB" id="542917at2759"/>
<keyword evidence="11" id="KW-0472">Membrane</keyword>
<comment type="similarity">
    <text evidence="3">Belongs to the WD repeat SEC31 family.</text>
</comment>
<evidence type="ECO:0000256" key="13">
    <source>
        <dbReference type="PROSITE-ProRule" id="PRU00221"/>
    </source>
</evidence>
<evidence type="ECO:0008006" key="17">
    <source>
        <dbReference type="Google" id="ProtNLM"/>
    </source>
</evidence>
<reference evidence="15" key="1">
    <citation type="submission" date="2022-01" db="UniProtKB">
        <authorList>
            <consortium name="EnsemblMetazoa"/>
        </authorList>
    </citation>
    <scope>IDENTIFICATION</scope>
</reference>
<evidence type="ECO:0000256" key="9">
    <source>
        <dbReference type="ARBA" id="ARBA00022892"/>
    </source>
</evidence>
<keyword evidence="5" id="KW-0963">Cytoplasm</keyword>
<comment type="subcellular location">
    <subcellularLocation>
        <location evidence="1">Cytoplasmic vesicle membrane</location>
        <topology evidence="1">Peripheral membrane protein</topology>
        <orientation evidence="1">Cytoplasmic side</orientation>
    </subcellularLocation>
    <subcellularLocation>
        <location evidence="2">Endoplasmic reticulum membrane</location>
        <topology evidence="2">Peripheral membrane protein</topology>
    </subcellularLocation>
</comment>
<dbReference type="SUPFAM" id="SSF50978">
    <property type="entry name" value="WD40 repeat-like"/>
    <property type="match status" value="1"/>
</dbReference>
<keyword evidence="16" id="KW-1185">Reference proteome</keyword>
<organism evidence="15 16">
    <name type="scientific">Cimex lectularius</name>
    <name type="common">Bed bug</name>
    <name type="synonym">Acanthia lectularia</name>
    <dbReference type="NCBI Taxonomy" id="79782"/>
    <lineage>
        <taxon>Eukaryota</taxon>
        <taxon>Metazoa</taxon>
        <taxon>Ecdysozoa</taxon>
        <taxon>Arthropoda</taxon>
        <taxon>Hexapoda</taxon>
        <taxon>Insecta</taxon>
        <taxon>Pterygota</taxon>
        <taxon>Neoptera</taxon>
        <taxon>Paraneoptera</taxon>
        <taxon>Hemiptera</taxon>
        <taxon>Heteroptera</taxon>
        <taxon>Panheteroptera</taxon>
        <taxon>Cimicomorpha</taxon>
        <taxon>Cimicidae</taxon>
        <taxon>Cimex</taxon>
    </lineage>
</organism>
<protein>
    <recommendedName>
        <fullName evidence="17">Protein transport protein Sec31A</fullName>
    </recommendedName>
</protein>
<evidence type="ECO:0000256" key="5">
    <source>
        <dbReference type="ARBA" id="ARBA00022490"/>
    </source>
</evidence>
<keyword evidence="8" id="KW-0256">Endoplasmic reticulum</keyword>
<keyword evidence="12" id="KW-0968">Cytoplasmic vesicle</keyword>
<evidence type="ECO:0000256" key="10">
    <source>
        <dbReference type="ARBA" id="ARBA00022927"/>
    </source>
</evidence>
<dbReference type="InterPro" id="IPR019775">
    <property type="entry name" value="WD40_repeat_CS"/>
</dbReference>
<evidence type="ECO:0000256" key="11">
    <source>
        <dbReference type="ARBA" id="ARBA00023136"/>
    </source>
</evidence>
<name>A0A8I6TCH9_CIMLE</name>
<dbReference type="InterPro" id="IPR001680">
    <property type="entry name" value="WD40_rpt"/>
</dbReference>
<evidence type="ECO:0000256" key="12">
    <source>
        <dbReference type="ARBA" id="ARBA00023329"/>
    </source>
</evidence>
<dbReference type="AlphaFoldDB" id="A0A8I6TCH9"/>
<evidence type="ECO:0000256" key="14">
    <source>
        <dbReference type="SAM" id="MobiDB-lite"/>
    </source>
</evidence>
<dbReference type="OMA" id="WLERPCG"/>
<keyword evidence="4" id="KW-0813">Transport</keyword>
<feature type="region of interest" description="Disordered" evidence="14">
    <location>
        <begin position="991"/>
        <end position="1010"/>
    </location>
</feature>
<evidence type="ECO:0000313" key="15">
    <source>
        <dbReference type="EnsemblMetazoa" id="XP_014239155.1"/>
    </source>
</evidence>
<feature type="compositionally biased region" description="Polar residues" evidence="14">
    <location>
        <begin position="931"/>
        <end position="943"/>
    </location>
</feature>
<dbReference type="GO" id="GO:0090110">
    <property type="term" value="P:COPII-coated vesicle cargo loading"/>
    <property type="evidence" value="ECO:0007669"/>
    <property type="project" value="TreeGrafter"/>
</dbReference>
<dbReference type="Gene3D" id="1.25.40.1030">
    <property type="match status" value="1"/>
</dbReference>
<sequence length="1231" mass="134562">MKVKEIERTVNTSWSPVDYHPILLAAGTAAQQLDASFNTSAALEIYALNLTEPSLDLELKTSVPSAHRFHKVSWGGTGAGIIVGGCDNGVLQMYNVSKLLEQEDSLIANPERHSGPVRALDFNPFQKNLLATGATNSEIFIWDMNNTATPMTPGSKSQPFEDVAWLAWNRQVQHILASTFPTRSIVWDLRKNEPIIKLTDTTTRVRWKVVSWHPEVATQLCLASEEDTSPLIQLWDLRFATAPVKTFHGHTRGVLSLAWCSQDPDLLISSGKDNKIFCWNPNTNAPDGEIVCEIPNSQQWIFDVSWCPRNPSLIVSSSCDGHTSIYSLSGGGGGQMQISNNKIAESFPGMGDYSETQLHAQQPVVNLKNAPKWLKKQSSARFGFGGKLVTVGNSGVNLLQVHEDSSFLERASQLDQKIAEGRFHEICQGKQDPVWRFLEASFSPHPRVAIADLLGYNRESVLQLLGLPKSKNDVDHLSGQFSTLGQDGLDNAEGLGQSNFVNSQHVNGGDVFENLSAQQTPEKNAAFKIQTENDVDGRVCKALLVGGVEEAIEICLNENKMADALILAMAAGPDTLAKTQLKYFQKREGYLTNIISALVSEDWSFVIQNCELTSWKEALTAILTYSCEESLPELCRALGERLEQAGGEFSSCADICYIASGNVAPLIHKRTSEVTLTPSNIQDLVELVLVAKAAMASHGHNLPIVGDVANLIVNYGEILAAQGDLVSALKYLNDSQDEKVVELRTRLGCALGETMQSQYPVHMGNSQMAQQPSKQIVQNMRKQSIPFQTVQQNQHLNSFGKPSNVGQPPVPPSPVPMSNYGMPAPQVPKAMPAHTPAPPPPGNAFTRNSPSPQIQGSTMKKYVVDPSVGGGGYNRGPSQMYNHQGSHMPMFSGNQVPSSVPNFQSPPVSSFNTAVSMHSPSFSSFQPPPVSTYQQATPSQFQPNVGGAGDGRFNPNFPPAQHYKPAPPAAALPAQEPSHFTPAQNFNYNQPGMANQEIPSAQHGPASGWNDPPVLTPRSNQRSETEMSAIHSGLKIYKAKKTQPKQEFTPQNPITHPLFGSEPPPLKPEMQASQNHSQQLAHQSMPPMQQHYQAASVGSYGEPPMSMSRPATESSQPKPPMPQHYLHIQTTFEELRNKCLIKSQNNALIKRKLDDAARKLETLYELLRNGMLSSNILSSLERLVQAVHNVDYTTGLGIITQMVSGPDFSQIATFMTGLKILLQTAQQLMVN</sequence>
<dbReference type="Pfam" id="PF00400">
    <property type="entry name" value="WD40"/>
    <property type="match status" value="2"/>
</dbReference>
<dbReference type="GO" id="GO:0005789">
    <property type="term" value="C:endoplasmic reticulum membrane"/>
    <property type="evidence" value="ECO:0007669"/>
    <property type="project" value="UniProtKB-SubCell"/>
</dbReference>
<dbReference type="FunFam" id="2.130.10.10:FF:000009">
    <property type="entry name" value="Protein transport protein Sec31A isoform A"/>
    <property type="match status" value="1"/>
</dbReference>
<feature type="repeat" description="WD" evidence="13">
    <location>
        <begin position="110"/>
        <end position="152"/>
    </location>
</feature>
<dbReference type="GO" id="GO:0070971">
    <property type="term" value="C:endoplasmic reticulum exit site"/>
    <property type="evidence" value="ECO:0007669"/>
    <property type="project" value="TreeGrafter"/>
</dbReference>
<dbReference type="Gene3D" id="1.20.940.10">
    <property type="entry name" value="Functional domain of the splicing factor Prp18"/>
    <property type="match status" value="1"/>
</dbReference>
<keyword evidence="7" id="KW-0677">Repeat</keyword>
<dbReference type="SMART" id="SM00320">
    <property type="entry name" value="WD40"/>
    <property type="match status" value="4"/>
</dbReference>
<dbReference type="PANTHER" id="PTHR13923:SF11">
    <property type="entry name" value="SECRETORY 31, ISOFORM D"/>
    <property type="match status" value="1"/>
</dbReference>
<feature type="region of interest" description="Disordered" evidence="14">
    <location>
        <begin position="964"/>
        <end position="984"/>
    </location>
</feature>
<evidence type="ECO:0000256" key="1">
    <source>
        <dbReference type="ARBA" id="ARBA00004180"/>
    </source>
</evidence>
<evidence type="ECO:0000256" key="6">
    <source>
        <dbReference type="ARBA" id="ARBA00022574"/>
    </source>
</evidence>
<keyword evidence="6 13" id="KW-0853">WD repeat</keyword>
<evidence type="ECO:0000313" key="16">
    <source>
        <dbReference type="Proteomes" id="UP000494040"/>
    </source>
</evidence>
<dbReference type="InterPro" id="IPR015943">
    <property type="entry name" value="WD40/YVTN_repeat-like_dom_sf"/>
</dbReference>
<evidence type="ECO:0000256" key="2">
    <source>
        <dbReference type="ARBA" id="ARBA00004406"/>
    </source>
</evidence>
<dbReference type="Proteomes" id="UP000494040">
    <property type="component" value="Unassembled WGS sequence"/>
</dbReference>
<dbReference type="RefSeq" id="XP_014239155.1">
    <property type="nucleotide sequence ID" value="XM_014383669.2"/>
</dbReference>